<dbReference type="SUPFAM" id="SSF110296">
    <property type="entry name" value="Oligoxyloglucan reducing end-specific cellobiohydrolase"/>
    <property type="match status" value="1"/>
</dbReference>
<sequence>MKFLSVVLVVFLIGNSYSQWNHHTLFTQHLNINCIAKDPTNTFCVAGAFNLFKNTGNPTSWTQITNNTNSYFSHNSVIVYDNNHILSVGRLYNPSNGGIMYTYDGGANWTTVDLGVIGFELTDVARNGSTLVAVGTWGKIYRSTNDGVSWANIPSGTTTDLHTVCYNPALNQWTIGGLNKKLTSFDNGLTYTSATVTGEIFDINYENGFLIETTNMGSMGALGYHCKIDKKTGTGTTLNSYIVPFAVTTTDFLPDGNLITAGTKFAVLSASSNNILVSKDSIHNLSDVSPETVNEMVFLNSVGYAVGPDGALGYRSLPFTSNYYVPATFQLSQSTGCEGEPFTAIAINSNSDSYKWYYDSTLIGTDDTLNYAFSSIPGSHTISLVTSYQGIRDSITKSSFTNYNTFLTPLFNFNLPASVCYGTDASGYFHNTTPFTVDTITIRTTTTVLHNLITQVQQNDVYYISLPNLTAADTVFIEYKQHNACDTQVAVFTYPVAVQAQMANAFSVITSQPTYCFPTDSIQFQLTTSEPGITYSIKNNNYIPGSAFPTTTTISPSTVSTVGTSTFQLPNNTVFYPDYGAEVYNYSYGINFQYTHPEYINKIAVEVAYNGCPSQTYELVSFTVQNPHAMFHTSFGTQINDTVEIVNDQINAAQTWSSTIGNGFSSQLTATAPILGSYQSGEEEITLINQSSYGCADTITQTHTFLDPVASNTSIVHCLDDEFKRMIVVGSLVDKDDNLYEYGYEEIVFGIYSTAVVRKISSNGTLLWQKVYPYTTSNAINRFTAGAMDSLGNGYFARVTDVFAGIYVFDSNGNPVGSPPTINNVAVDEIIIDNSKLIYSTRLGVYVYNITYSPNPGFSFVQSFQAILPDAPGNRSFLKQTGPDSFAYMANVTTNNMPTMIGTVTMPTNATGTYLFGANLSLSSGFSNQTQLAYTSLSSVSLIHDFAVDTANNRYFLLNEFWYQYHEYQILSTPITLGSNPFNSFLVKTDDQFNLLSLTETNLRKGKIAYWKNNQFLLSGISHDGLKLKRPNNYQSLRNSVSSGKSGLGIAVVNTDCSLVNGINFGLRFDNLNPTVNANNNTIYVSNRNFDWNIPDTIVLPFNGEVISYDSCFVLKLSTNHCLTSQDIFGICSSDSIFYLNYVSQEDSLAYTMHTNGISNMGYFPIEDNFIVVTAPNPNNGFTLELFDPQYQLLDSFNYVVYQTYYPDIDSLFLLECQPGTNLYFSDPNITNYEWNFNGVTAVNQSLYVATASLTVNDTVTGYLTTRDSQGCFATQEFEVIKLTEEPFVPNFPASMDLLCGYPLQLYADSNQFQNITWNLLGTDYTSNPLFVPANTITTNGMFNVYISGEDMQGCPFTDQILVDACSDLSLSENVLEISIYPNPANDYFVVDLANNYAEIDLQLCDLNGKVLLVQHAENTHSVNVSTESLARGYYILTGKLSSGVSITPISILKD</sequence>
<protein>
    <submittedName>
        <fullName evidence="3">T9SS type A sorting domain-containing protein</fullName>
    </submittedName>
</protein>
<evidence type="ECO:0000256" key="1">
    <source>
        <dbReference type="ARBA" id="ARBA00022729"/>
    </source>
</evidence>
<organism evidence="3 4">
    <name type="scientific">Fluviicola chungangensis</name>
    <dbReference type="NCBI Taxonomy" id="2597671"/>
    <lineage>
        <taxon>Bacteria</taxon>
        <taxon>Pseudomonadati</taxon>
        <taxon>Bacteroidota</taxon>
        <taxon>Flavobacteriia</taxon>
        <taxon>Flavobacteriales</taxon>
        <taxon>Crocinitomicaceae</taxon>
        <taxon>Fluviicola</taxon>
    </lineage>
</organism>
<dbReference type="OrthoDB" id="9764804at2"/>
<keyword evidence="4" id="KW-1185">Reference proteome</keyword>
<dbReference type="Gene3D" id="2.130.10.10">
    <property type="entry name" value="YVTN repeat-like/Quinoprotein amine dehydrogenase"/>
    <property type="match status" value="1"/>
</dbReference>
<dbReference type="Proteomes" id="UP000316008">
    <property type="component" value="Unassembled WGS sequence"/>
</dbReference>
<proteinExistence type="predicted"/>
<keyword evidence="1" id="KW-0732">Signal</keyword>
<gene>
    <name evidence="3" type="ORF">FO442_05550</name>
</gene>
<dbReference type="Pfam" id="PF18962">
    <property type="entry name" value="Por_Secre_tail"/>
    <property type="match status" value="1"/>
</dbReference>
<feature type="domain" description="Secretion system C-terminal sorting" evidence="2">
    <location>
        <begin position="1380"/>
        <end position="1439"/>
    </location>
</feature>
<evidence type="ECO:0000313" key="4">
    <source>
        <dbReference type="Proteomes" id="UP000316008"/>
    </source>
</evidence>
<dbReference type="InterPro" id="IPR015943">
    <property type="entry name" value="WD40/YVTN_repeat-like_dom_sf"/>
</dbReference>
<name>A0A556N355_9FLAO</name>
<accession>A0A556N355</accession>
<dbReference type="EMBL" id="VLPL01000002">
    <property type="protein sequence ID" value="TSJ46624.1"/>
    <property type="molecule type" value="Genomic_DNA"/>
</dbReference>
<comment type="caution">
    <text evidence="3">The sequence shown here is derived from an EMBL/GenBank/DDBJ whole genome shotgun (WGS) entry which is preliminary data.</text>
</comment>
<dbReference type="InterPro" id="IPR026444">
    <property type="entry name" value="Secre_tail"/>
</dbReference>
<dbReference type="NCBIfam" id="TIGR04183">
    <property type="entry name" value="Por_Secre_tail"/>
    <property type="match status" value="1"/>
</dbReference>
<dbReference type="RefSeq" id="WP_144332161.1">
    <property type="nucleotide sequence ID" value="NZ_VLPL01000002.1"/>
</dbReference>
<reference evidence="3 4" key="1">
    <citation type="submission" date="2019-07" db="EMBL/GenBank/DDBJ databases">
        <authorList>
            <person name="Huq M.A."/>
        </authorList>
    </citation>
    <scope>NUCLEOTIDE SEQUENCE [LARGE SCALE GENOMIC DNA]</scope>
    <source>
        <strain evidence="3 4">MAH-3</strain>
    </source>
</reference>
<evidence type="ECO:0000313" key="3">
    <source>
        <dbReference type="EMBL" id="TSJ46624.1"/>
    </source>
</evidence>
<evidence type="ECO:0000259" key="2">
    <source>
        <dbReference type="Pfam" id="PF18962"/>
    </source>
</evidence>